<sequence>MDKMKVTYEAMLGLAAEMILDEAVNAFRRKKIYDDIDRALADGDEDGFRRLTDELKTLCK</sequence>
<feature type="domain" description="IDEAL" evidence="1">
    <location>
        <begin position="19"/>
        <end position="55"/>
    </location>
</feature>
<dbReference type="SMART" id="SM00914">
    <property type="entry name" value="IDEAL"/>
    <property type="match status" value="1"/>
</dbReference>
<reference evidence="2 3" key="1">
    <citation type="submission" date="2014-02" db="EMBL/GenBank/DDBJ databases">
        <title>Genome sequence of Paenibacillus darwinianus reveals adaptive mechanisms for survival in Antarctic soils.</title>
        <authorList>
            <person name="Dsouza M."/>
            <person name="Taylor M.W."/>
            <person name="Turner S.J."/>
            <person name="Aislabie J."/>
        </authorList>
    </citation>
    <scope>NUCLEOTIDE SEQUENCE [LARGE SCALE GENOMIC DNA]</scope>
    <source>
        <strain evidence="2 3">CE1</strain>
    </source>
</reference>
<dbReference type="AlphaFoldDB" id="A0A9W5S2Z3"/>
<dbReference type="InterPro" id="IPR014957">
    <property type="entry name" value="IDEAL_dom"/>
</dbReference>
<dbReference type="Gene3D" id="4.10.810.10">
    <property type="entry name" value="Virus Scaffolding Protein, Chain A"/>
    <property type="match status" value="1"/>
</dbReference>
<name>A0A9W5S2Z3_9BACL</name>
<dbReference type="EMBL" id="JFHU01000015">
    <property type="protein sequence ID" value="EXX92112.1"/>
    <property type="molecule type" value="Genomic_DNA"/>
</dbReference>
<organism evidence="2 3">
    <name type="scientific">Paenibacillus darwinianus</name>
    <dbReference type="NCBI Taxonomy" id="1380763"/>
    <lineage>
        <taxon>Bacteria</taxon>
        <taxon>Bacillati</taxon>
        <taxon>Bacillota</taxon>
        <taxon>Bacilli</taxon>
        <taxon>Bacillales</taxon>
        <taxon>Paenibacillaceae</taxon>
        <taxon>Paenibacillus</taxon>
    </lineage>
</organism>
<evidence type="ECO:0000259" key="1">
    <source>
        <dbReference type="SMART" id="SM00914"/>
    </source>
</evidence>
<dbReference type="RefSeq" id="WP_036582541.1">
    <property type="nucleotide sequence ID" value="NZ_KK082160.1"/>
</dbReference>
<dbReference type="InterPro" id="IPR027393">
    <property type="entry name" value="Virus_scaffolding_prot_C"/>
</dbReference>
<accession>A0A9W5S2Z3</accession>
<proteinExistence type="predicted"/>
<protein>
    <recommendedName>
        <fullName evidence="1">IDEAL domain-containing protein</fullName>
    </recommendedName>
</protein>
<comment type="caution">
    <text evidence="2">The sequence shown here is derived from an EMBL/GenBank/DDBJ whole genome shotgun (WGS) entry which is preliminary data.</text>
</comment>
<dbReference type="OrthoDB" id="2155814at2"/>
<keyword evidence="3" id="KW-1185">Reference proteome</keyword>
<dbReference type="Proteomes" id="UP000053750">
    <property type="component" value="Unassembled WGS sequence"/>
</dbReference>
<gene>
    <name evidence="2" type="ORF">BG53_03755</name>
</gene>
<dbReference type="Pfam" id="PF08858">
    <property type="entry name" value="IDEAL"/>
    <property type="match status" value="1"/>
</dbReference>
<evidence type="ECO:0000313" key="2">
    <source>
        <dbReference type="EMBL" id="EXX92112.1"/>
    </source>
</evidence>
<evidence type="ECO:0000313" key="3">
    <source>
        <dbReference type="Proteomes" id="UP000053750"/>
    </source>
</evidence>